<keyword evidence="3" id="KW-1185">Reference proteome</keyword>
<evidence type="ECO:0000313" key="1">
    <source>
        <dbReference type="EMBL" id="CAF0844192.1"/>
    </source>
</evidence>
<dbReference type="Proteomes" id="UP000663828">
    <property type="component" value="Unassembled WGS sequence"/>
</dbReference>
<dbReference type="InterPro" id="IPR015422">
    <property type="entry name" value="PyrdxlP-dep_Trfase_small"/>
</dbReference>
<dbReference type="AlphaFoldDB" id="A0A814D6T6"/>
<dbReference type="EMBL" id="CAJNOR010000219">
    <property type="protein sequence ID" value="CAF0844192.1"/>
    <property type="molecule type" value="Genomic_DNA"/>
</dbReference>
<feature type="non-terminal residue" evidence="2">
    <location>
        <position position="1"/>
    </location>
</feature>
<reference evidence="2" key="1">
    <citation type="submission" date="2021-02" db="EMBL/GenBank/DDBJ databases">
        <authorList>
            <person name="Nowell W R."/>
        </authorList>
    </citation>
    <scope>NUCLEOTIDE SEQUENCE</scope>
</reference>
<dbReference type="EMBL" id="CAJNOR010000570">
    <property type="protein sequence ID" value="CAF0950232.1"/>
    <property type="molecule type" value="Genomic_DNA"/>
</dbReference>
<evidence type="ECO:0000313" key="3">
    <source>
        <dbReference type="Proteomes" id="UP000663828"/>
    </source>
</evidence>
<name>A0A814D6T6_ADIRI</name>
<gene>
    <name evidence="2" type="ORF">XAT740_LOCUS10621</name>
    <name evidence="1" type="ORF">XAT740_LOCUS5132</name>
</gene>
<sequence>MKTDLVQETQNVLNLIAKRDLDDDEKQQLINETVDNFNEYINPGFLKYRKSFSPDYVAVEWADSGST</sequence>
<evidence type="ECO:0000313" key="2">
    <source>
        <dbReference type="EMBL" id="CAF0950232.1"/>
    </source>
</evidence>
<dbReference type="Gene3D" id="3.90.1150.10">
    <property type="entry name" value="Aspartate Aminotransferase, domain 1"/>
    <property type="match status" value="1"/>
</dbReference>
<proteinExistence type="predicted"/>
<accession>A0A814D6T6</accession>
<organism evidence="2 3">
    <name type="scientific">Adineta ricciae</name>
    <name type="common">Rotifer</name>
    <dbReference type="NCBI Taxonomy" id="249248"/>
    <lineage>
        <taxon>Eukaryota</taxon>
        <taxon>Metazoa</taxon>
        <taxon>Spiralia</taxon>
        <taxon>Gnathifera</taxon>
        <taxon>Rotifera</taxon>
        <taxon>Eurotatoria</taxon>
        <taxon>Bdelloidea</taxon>
        <taxon>Adinetida</taxon>
        <taxon>Adinetidae</taxon>
        <taxon>Adineta</taxon>
    </lineage>
</organism>
<protein>
    <submittedName>
        <fullName evidence="2">Uncharacterized protein</fullName>
    </submittedName>
</protein>
<comment type="caution">
    <text evidence="2">The sequence shown here is derived from an EMBL/GenBank/DDBJ whole genome shotgun (WGS) entry which is preliminary data.</text>
</comment>